<evidence type="ECO:0000256" key="5">
    <source>
        <dbReference type="ARBA" id="ARBA00022475"/>
    </source>
</evidence>
<dbReference type="InterPro" id="IPR022826">
    <property type="entry name" value="KDO_kinase"/>
</dbReference>
<dbReference type="AlphaFoldDB" id="A0A158SZV6"/>
<dbReference type="HAMAP" id="MF_00521">
    <property type="entry name" value="KDO_kinase"/>
    <property type="match status" value="1"/>
</dbReference>
<dbReference type="SUPFAM" id="SSF56112">
    <property type="entry name" value="Protein kinase-like (PK-like)"/>
    <property type="match status" value="1"/>
</dbReference>
<name>A0A158SZV6_HAEIF</name>
<dbReference type="GO" id="GO:0016301">
    <property type="term" value="F:kinase activity"/>
    <property type="evidence" value="ECO:0007669"/>
    <property type="project" value="UniProtKB-KW"/>
</dbReference>
<dbReference type="GO" id="GO:0009244">
    <property type="term" value="P:lipopolysaccharide core region biosynthetic process"/>
    <property type="evidence" value="ECO:0007669"/>
    <property type="project" value="UniProtKB-UniRule"/>
</dbReference>
<feature type="active site" evidence="15">
    <location>
        <position position="182"/>
    </location>
</feature>
<dbReference type="EMBL" id="JMQP01000002">
    <property type="protein sequence ID" value="KIS36400.1"/>
    <property type="molecule type" value="Genomic_DNA"/>
</dbReference>
<dbReference type="PATRIC" id="fig|727.582.peg.1869"/>
<keyword evidence="7 15" id="KW-0808">Transferase</keyword>
<protein>
    <recommendedName>
        <fullName evidence="13 15">3-deoxy-D-manno-octulosonic acid kinase</fullName>
        <shortName evidence="15">Kdo kinase</shortName>
        <ecNumber evidence="4 15">2.7.1.166</ecNumber>
    </recommendedName>
</protein>
<evidence type="ECO:0000256" key="7">
    <source>
        <dbReference type="ARBA" id="ARBA00022679"/>
    </source>
</evidence>
<keyword evidence="12 15" id="KW-0472">Membrane</keyword>
<dbReference type="NCBIfam" id="NF002475">
    <property type="entry name" value="PRK01723.1"/>
    <property type="match status" value="1"/>
</dbReference>
<dbReference type="Gene3D" id="1.10.510.10">
    <property type="entry name" value="Transferase(Phosphotransferase) domain 1"/>
    <property type="match status" value="1"/>
</dbReference>
<dbReference type="Proteomes" id="UP000050700">
    <property type="component" value="Unassembled WGS sequence"/>
</dbReference>
<dbReference type="GO" id="GO:0005524">
    <property type="term" value="F:ATP binding"/>
    <property type="evidence" value="ECO:0007669"/>
    <property type="project" value="UniProtKB-UniRule"/>
</dbReference>
<comment type="similarity">
    <text evidence="3 15">Belongs to the protein kinase superfamily. KdkA/RfaP family.</text>
</comment>
<evidence type="ECO:0000313" key="17">
    <source>
        <dbReference type="Proteomes" id="UP000050700"/>
    </source>
</evidence>
<keyword evidence="11 15" id="KW-0448">Lipopolysaccharide biosynthesis</keyword>
<evidence type="ECO:0000256" key="15">
    <source>
        <dbReference type="HAMAP-Rule" id="MF_00521"/>
    </source>
</evidence>
<evidence type="ECO:0000256" key="14">
    <source>
        <dbReference type="ARBA" id="ARBA00034417"/>
    </source>
</evidence>
<dbReference type="EC" id="2.7.1.166" evidence="4 15"/>
<dbReference type="GO" id="GO:0005886">
    <property type="term" value="C:plasma membrane"/>
    <property type="evidence" value="ECO:0007669"/>
    <property type="project" value="UniProtKB-SubCell"/>
</dbReference>
<keyword evidence="8 15" id="KW-0547">Nucleotide-binding</keyword>
<proteinExistence type="inferred from homology"/>
<organism evidence="16 17">
    <name type="scientific">Haemophilus influenzae</name>
    <dbReference type="NCBI Taxonomy" id="727"/>
    <lineage>
        <taxon>Bacteria</taxon>
        <taxon>Pseudomonadati</taxon>
        <taxon>Pseudomonadota</taxon>
        <taxon>Gammaproteobacteria</taxon>
        <taxon>Pasteurellales</taxon>
        <taxon>Pasteurellaceae</taxon>
        <taxon>Haemophilus</taxon>
    </lineage>
</organism>
<evidence type="ECO:0000256" key="1">
    <source>
        <dbReference type="ARBA" id="ARBA00004515"/>
    </source>
</evidence>
<gene>
    <name evidence="15 16" type="primary">kdkA</name>
    <name evidence="16" type="ORF">NTHI1209_02049</name>
</gene>
<evidence type="ECO:0000256" key="13">
    <source>
        <dbReference type="ARBA" id="ARBA00029511"/>
    </source>
</evidence>
<keyword evidence="6 15" id="KW-0997">Cell inner membrane</keyword>
<keyword evidence="5 15" id="KW-1003">Cell membrane</keyword>
<reference evidence="16 17" key="1">
    <citation type="submission" date="2014-05" db="EMBL/GenBank/DDBJ databases">
        <title>Methylome analysis of the phasevarions of Haemophilus influenzae.</title>
        <authorList>
            <person name="Atack J.M."/>
            <person name="Fox K.L."/>
            <person name="Power P.M."/>
            <person name="Clark T."/>
            <person name="Jurcisek J."/>
            <person name="Korlach J."/>
            <person name="Bakaletz L.O."/>
            <person name="Jennings M.P."/>
        </authorList>
    </citation>
    <scope>NUCLEOTIDE SEQUENCE [LARGE SCALE GENOMIC DNA]</scope>
    <source>
        <strain evidence="16 17">1209</strain>
    </source>
</reference>
<evidence type="ECO:0000256" key="8">
    <source>
        <dbReference type="ARBA" id="ARBA00022741"/>
    </source>
</evidence>
<evidence type="ECO:0000256" key="10">
    <source>
        <dbReference type="ARBA" id="ARBA00022840"/>
    </source>
</evidence>
<comment type="subcellular location">
    <subcellularLocation>
        <location evidence="1 15">Cell inner membrane</location>
        <topology evidence="1 15">Peripheral membrane protein</topology>
        <orientation evidence="1 15">Cytoplasmic side</orientation>
    </subcellularLocation>
</comment>
<evidence type="ECO:0000256" key="12">
    <source>
        <dbReference type="ARBA" id="ARBA00023136"/>
    </source>
</evidence>
<accession>A0A158SZV6</accession>
<keyword evidence="9 15" id="KW-0418">Kinase</keyword>
<sequence length="252" mass="29782">MTPFSIHNNVLMQQFQQDNQYFIFNFDRTFDQATEFFQAEFWQKQERLIGSAKGRGITYFLQTEDWFGVNCALRHYYRGGLWGKLNKDRYRFSALDTTRSFAEFHLLQRLYEAGLPVPKPIAARIQKGKLGICYQADILTEKIENAQDLTALLQTQTLPKETWTQIGRLIRKLHDLQICHTDLNAHNILLQQAEQEQKCWLIDFDKCGKKSGDFWKVQNLNRLKRSFEKEVGRMNIQFTEQNWADLTAAYHQ</sequence>
<dbReference type="InterPro" id="IPR011009">
    <property type="entry name" value="Kinase-like_dom_sf"/>
</dbReference>
<comment type="function">
    <text evidence="15">Catalyzes the ATP-dependent phosphorylation of the 3-deoxy-D-manno-octulosonic acid (Kdo) residue in Kdo-lipid IV(A) at the 4-OH position.</text>
</comment>
<evidence type="ECO:0000313" key="16">
    <source>
        <dbReference type="EMBL" id="KIS36400.1"/>
    </source>
</evidence>
<comment type="pathway">
    <text evidence="2 15">Bacterial outer membrane biogenesis; LPS core biosynthesis.</text>
</comment>
<evidence type="ECO:0000256" key="3">
    <source>
        <dbReference type="ARBA" id="ARBA00010327"/>
    </source>
</evidence>
<dbReference type="UniPathway" id="UPA00958"/>
<comment type="catalytic activity">
    <reaction evidence="14 15">
        <text>an alpha-Kdo-(2-&gt;6)-lipid IVA + ATP = a 4-O-phospho-alpha-Kdo-(2-&gt;6)-lipid IVA + ADP + H(+)</text>
        <dbReference type="Rhea" id="RHEA:74271"/>
        <dbReference type="ChEBI" id="CHEBI:15378"/>
        <dbReference type="ChEBI" id="CHEBI:30616"/>
        <dbReference type="ChEBI" id="CHEBI:176428"/>
        <dbReference type="ChEBI" id="CHEBI:193140"/>
        <dbReference type="ChEBI" id="CHEBI:456216"/>
        <dbReference type="EC" id="2.7.1.166"/>
    </reaction>
</comment>
<evidence type="ECO:0000256" key="9">
    <source>
        <dbReference type="ARBA" id="ARBA00022777"/>
    </source>
</evidence>
<dbReference type="GO" id="GO:0016773">
    <property type="term" value="F:phosphotransferase activity, alcohol group as acceptor"/>
    <property type="evidence" value="ECO:0007669"/>
    <property type="project" value="UniProtKB-UniRule"/>
</dbReference>
<evidence type="ECO:0000256" key="6">
    <source>
        <dbReference type="ARBA" id="ARBA00022519"/>
    </source>
</evidence>
<comment type="caution">
    <text evidence="16">The sequence shown here is derived from an EMBL/GenBank/DDBJ whole genome shotgun (WGS) entry which is preliminary data.</text>
</comment>
<evidence type="ECO:0000256" key="2">
    <source>
        <dbReference type="ARBA" id="ARBA00004713"/>
    </source>
</evidence>
<keyword evidence="10 15" id="KW-0067">ATP-binding</keyword>
<evidence type="ECO:0000256" key="11">
    <source>
        <dbReference type="ARBA" id="ARBA00022985"/>
    </source>
</evidence>
<evidence type="ECO:0000256" key="4">
    <source>
        <dbReference type="ARBA" id="ARBA00011988"/>
    </source>
</evidence>
<dbReference type="Pfam" id="PF06293">
    <property type="entry name" value="Kdo"/>
    <property type="match status" value="1"/>
</dbReference>